<gene>
    <name evidence="2" type="ORF">S01H1_84281</name>
</gene>
<dbReference type="AlphaFoldDB" id="X0YTN9"/>
<name>X0YTN9_9ZZZZ</name>
<feature type="region of interest" description="Disordered" evidence="1">
    <location>
        <begin position="1"/>
        <end position="20"/>
    </location>
</feature>
<evidence type="ECO:0000313" key="2">
    <source>
        <dbReference type="EMBL" id="GAG51713.1"/>
    </source>
</evidence>
<organism evidence="2">
    <name type="scientific">marine sediment metagenome</name>
    <dbReference type="NCBI Taxonomy" id="412755"/>
    <lineage>
        <taxon>unclassified sequences</taxon>
        <taxon>metagenomes</taxon>
        <taxon>ecological metagenomes</taxon>
    </lineage>
</organism>
<reference evidence="2" key="1">
    <citation type="journal article" date="2014" name="Front. Microbiol.">
        <title>High frequency of phylogenetically diverse reductive dehalogenase-homologous genes in deep subseafloor sedimentary metagenomes.</title>
        <authorList>
            <person name="Kawai M."/>
            <person name="Futagami T."/>
            <person name="Toyoda A."/>
            <person name="Takaki Y."/>
            <person name="Nishi S."/>
            <person name="Hori S."/>
            <person name="Arai W."/>
            <person name="Tsubouchi T."/>
            <person name="Morono Y."/>
            <person name="Uchiyama I."/>
            <person name="Ito T."/>
            <person name="Fujiyama A."/>
            <person name="Inagaki F."/>
            <person name="Takami H."/>
        </authorList>
    </citation>
    <scope>NUCLEOTIDE SEQUENCE</scope>
    <source>
        <strain evidence="2">Expedition CK06-06</strain>
    </source>
</reference>
<evidence type="ECO:0000256" key="1">
    <source>
        <dbReference type="SAM" id="MobiDB-lite"/>
    </source>
</evidence>
<protein>
    <submittedName>
        <fullName evidence="2">Uncharacterized protein</fullName>
    </submittedName>
</protein>
<feature type="compositionally biased region" description="Low complexity" evidence="1">
    <location>
        <begin position="1"/>
        <end position="15"/>
    </location>
</feature>
<accession>X0YTN9</accession>
<dbReference type="EMBL" id="BARS01057498">
    <property type="protein sequence ID" value="GAG51713.1"/>
    <property type="molecule type" value="Genomic_DNA"/>
</dbReference>
<proteinExistence type="predicted"/>
<sequence length="79" mass="9454">MAQQTQQPQRTPLQTKIDEDARERADNVGLEFRRLLQGLITYREFFNYAHHAEEEHLERTRVLRDEFYKAALKLSYSKG</sequence>
<comment type="caution">
    <text evidence="2">The sequence shown here is derived from an EMBL/GenBank/DDBJ whole genome shotgun (WGS) entry which is preliminary data.</text>
</comment>